<dbReference type="Pfam" id="PF02214">
    <property type="entry name" value="BTB_2"/>
    <property type="match status" value="1"/>
</dbReference>
<evidence type="ECO:0000259" key="1">
    <source>
        <dbReference type="Pfam" id="PF02214"/>
    </source>
</evidence>
<dbReference type="InParanoid" id="D7FIX8"/>
<dbReference type="SUPFAM" id="SSF54695">
    <property type="entry name" value="POZ domain"/>
    <property type="match status" value="1"/>
</dbReference>
<evidence type="ECO:0000313" key="3">
    <source>
        <dbReference type="Proteomes" id="UP000002630"/>
    </source>
</evidence>
<proteinExistence type="predicted"/>
<protein>
    <recommendedName>
        <fullName evidence="1">Potassium channel tetramerisation-type BTB domain-containing protein</fullName>
    </recommendedName>
</protein>
<dbReference type="EMBL" id="FN647898">
    <property type="protein sequence ID" value="CBJ28926.1"/>
    <property type="molecule type" value="Genomic_DNA"/>
</dbReference>
<feature type="domain" description="Potassium channel tetramerisation-type BTB" evidence="1">
    <location>
        <begin position="45"/>
        <end position="121"/>
    </location>
</feature>
<dbReference type="Gene3D" id="3.30.710.10">
    <property type="entry name" value="Potassium Channel Kv1.1, Chain A"/>
    <property type="match status" value="1"/>
</dbReference>
<dbReference type="InterPro" id="IPR003131">
    <property type="entry name" value="T1-type_BTB"/>
</dbReference>
<accession>D7FIX8</accession>
<dbReference type="Proteomes" id="UP000002630">
    <property type="component" value="Linkage Group LG34"/>
</dbReference>
<organism evidence="2 3">
    <name type="scientific">Ectocarpus siliculosus</name>
    <name type="common">Brown alga</name>
    <name type="synonym">Conferva siliculosa</name>
    <dbReference type="NCBI Taxonomy" id="2880"/>
    <lineage>
        <taxon>Eukaryota</taxon>
        <taxon>Sar</taxon>
        <taxon>Stramenopiles</taxon>
        <taxon>Ochrophyta</taxon>
        <taxon>PX clade</taxon>
        <taxon>Phaeophyceae</taxon>
        <taxon>Ectocarpales</taxon>
        <taxon>Ectocarpaceae</taxon>
        <taxon>Ectocarpus</taxon>
    </lineage>
</organism>
<name>D7FIX8_ECTSI</name>
<dbReference type="OrthoDB" id="2414723at2759"/>
<sequence length="169" mass="18758">MEAEMVLQEAGIELSPAKARTTACATALAAVYGPDVANGQEEDVVELSVRGTEMMTLRSTLRICPSSALAARFDEDKWPAAKKDVDSNGRRVIDCKPSVFSKVLDVLRMAKRVRWADDEKLEGMNETPRVTIKAGDRFAFEEFVDMYFKGCESFIMEHVSLLGDETATR</sequence>
<dbReference type="AlphaFoldDB" id="D7FIX8"/>
<dbReference type="InterPro" id="IPR011333">
    <property type="entry name" value="SKP1/BTB/POZ_sf"/>
</dbReference>
<reference evidence="2 3" key="1">
    <citation type="journal article" date="2010" name="Nature">
        <title>The Ectocarpus genome and the independent evolution of multicellularity in brown algae.</title>
        <authorList>
            <person name="Cock J.M."/>
            <person name="Sterck L."/>
            <person name="Rouze P."/>
            <person name="Scornet D."/>
            <person name="Allen A.E."/>
            <person name="Amoutzias G."/>
            <person name="Anthouard V."/>
            <person name="Artiguenave F."/>
            <person name="Aury J.M."/>
            <person name="Badger J.H."/>
            <person name="Beszteri B."/>
            <person name="Billiau K."/>
            <person name="Bonnet E."/>
            <person name="Bothwell J.H."/>
            <person name="Bowler C."/>
            <person name="Boyen C."/>
            <person name="Brownlee C."/>
            <person name="Carrano C.J."/>
            <person name="Charrier B."/>
            <person name="Cho G.Y."/>
            <person name="Coelho S.M."/>
            <person name="Collen J."/>
            <person name="Corre E."/>
            <person name="Da Silva C."/>
            <person name="Delage L."/>
            <person name="Delaroque N."/>
            <person name="Dittami S.M."/>
            <person name="Doulbeau S."/>
            <person name="Elias M."/>
            <person name="Farnham G."/>
            <person name="Gachon C.M."/>
            <person name="Gschloessl B."/>
            <person name="Heesch S."/>
            <person name="Jabbari K."/>
            <person name="Jubin C."/>
            <person name="Kawai H."/>
            <person name="Kimura K."/>
            <person name="Kloareg B."/>
            <person name="Kupper F.C."/>
            <person name="Lang D."/>
            <person name="Le Bail A."/>
            <person name="Leblanc C."/>
            <person name="Lerouge P."/>
            <person name="Lohr M."/>
            <person name="Lopez P.J."/>
            <person name="Martens C."/>
            <person name="Maumus F."/>
            <person name="Michel G."/>
            <person name="Miranda-Saavedra D."/>
            <person name="Morales J."/>
            <person name="Moreau H."/>
            <person name="Motomura T."/>
            <person name="Nagasato C."/>
            <person name="Napoli C.A."/>
            <person name="Nelson D.R."/>
            <person name="Nyvall-Collen P."/>
            <person name="Peters A.F."/>
            <person name="Pommier C."/>
            <person name="Potin P."/>
            <person name="Poulain J."/>
            <person name="Quesneville H."/>
            <person name="Read B."/>
            <person name="Rensing S.A."/>
            <person name="Ritter A."/>
            <person name="Rousvoal S."/>
            <person name="Samanta M."/>
            <person name="Samson G."/>
            <person name="Schroeder D.C."/>
            <person name="Segurens B."/>
            <person name="Strittmatter M."/>
            <person name="Tonon T."/>
            <person name="Tregear J.W."/>
            <person name="Valentin K."/>
            <person name="von Dassow P."/>
            <person name="Yamagishi T."/>
            <person name="Van de Peer Y."/>
            <person name="Wincker P."/>
        </authorList>
    </citation>
    <scope>NUCLEOTIDE SEQUENCE [LARGE SCALE GENOMIC DNA]</scope>
    <source>
        <strain evidence="3">Ec32 / CCAP1310/4</strain>
    </source>
</reference>
<dbReference type="GO" id="GO:0051260">
    <property type="term" value="P:protein homooligomerization"/>
    <property type="evidence" value="ECO:0007669"/>
    <property type="project" value="InterPro"/>
</dbReference>
<gene>
    <name evidence="2" type="ORF">Esi_0124_0034</name>
</gene>
<keyword evidence="3" id="KW-1185">Reference proteome</keyword>
<dbReference type="EMBL" id="FN649759">
    <property type="protein sequence ID" value="CBJ28926.1"/>
    <property type="molecule type" value="Genomic_DNA"/>
</dbReference>
<evidence type="ECO:0000313" key="2">
    <source>
        <dbReference type="EMBL" id="CBJ28926.1"/>
    </source>
</evidence>